<dbReference type="PRINTS" id="PR00951">
    <property type="entry name" value="FLGBIOSNFLIP"/>
</dbReference>
<dbReference type="PANTHER" id="PTHR30587">
    <property type="entry name" value="FLAGELLAR BIOSYNTHETIC PROTEIN FLIP"/>
    <property type="match status" value="1"/>
</dbReference>
<dbReference type="PANTHER" id="PTHR30587:SF0">
    <property type="entry name" value="FLAGELLAR BIOSYNTHETIC PROTEIN FLIP"/>
    <property type="match status" value="1"/>
</dbReference>
<dbReference type="PRINTS" id="PR01302">
    <property type="entry name" value="TYPE3IMPPROT"/>
</dbReference>
<comment type="subcellular location">
    <subcellularLocation>
        <location evidence="12">Cell membrane</location>
        <topology evidence="12">Multi-pass membrane protein</topology>
    </subcellularLocation>
    <subcellularLocation>
        <location evidence="12">Bacterial flagellum basal body</location>
    </subcellularLocation>
</comment>
<feature type="transmembrane region" description="Helical" evidence="12">
    <location>
        <begin position="54"/>
        <end position="84"/>
    </location>
</feature>
<reference evidence="14 15" key="1">
    <citation type="journal article" date="2024" name="Appl. Environ. Microbiol.">
        <title>Pontiella agarivorans sp. nov., a novel marine anaerobic bacterium capable of degrading macroalgal polysaccharides and fixing nitrogen.</title>
        <authorList>
            <person name="Liu N."/>
            <person name="Kivenson V."/>
            <person name="Peng X."/>
            <person name="Cui Z."/>
            <person name="Lankiewicz T.S."/>
            <person name="Gosselin K.M."/>
            <person name="English C.J."/>
            <person name="Blair E.M."/>
            <person name="O'Malley M.A."/>
            <person name="Valentine D.L."/>
        </authorList>
    </citation>
    <scope>NUCLEOTIDE SEQUENCE [LARGE SCALE GENOMIC DNA]</scope>
    <source>
        <strain evidence="14 15">NLcol2</strain>
    </source>
</reference>
<evidence type="ECO:0000313" key="15">
    <source>
        <dbReference type="Proteomes" id="UP001290861"/>
    </source>
</evidence>
<comment type="similarity">
    <text evidence="1 12">Belongs to the FliP/MopC/SpaP family.</text>
</comment>
<keyword evidence="13" id="KW-0732">Signal</keyword>
<feature type="transmembrane region" description="Helical" evidence="12">
    <location>
        <begin position="96"/>
        <end position="115"/>
    </location>
</feature>
<dbReference type="InterPro" id="IPR005837">
    <property type="entry name" value="FliP"/>
</dbReference>
<dbReference type="NCBIfam" id="TIGR01103">
    <property type="entry name" value="fliP"/>
    <property type="match status" value="1"/>
</dbReference>
<evidence type="ECO:0000256" key="11">
    <source>
        <dbReference type="ARBA" id="ARBA00023225"/>
    </source>
</evidence>
<evidence type="ECO:0000256" key="7">
    <source>
        <dbReference type="ARBA" id="ARBA00022927"/>
    </source>
</evidence>
<comment type="caution">
    <text evidence="14">The sequence shown here is derived from an EMBL/GenBank/DDBJ whole genome shotgun (WGS) entry which is preliminary data.</text>
</comment>
<evidence type="ECO:0000256" key="1">
    <source>
        <dbReference type="ARBA" id="ARBA00006257"/>
    </source>
</evidence>
<evidence type="ECO:0000256" key="6">
    <source>
        <dbReference type="ARBA" id="ARBA00022795"/>
    </source>
</evidence>
<keyword evidence="11 12" id="KW-1006">Bacterial flagellum protein export</keyword>
<evidence type="ECO:0000256" key="10">
    <source>
        <dbReference type="ARBA" id="ARBA00023143"/>
    </source>
</evidence>
<feature type="signal peptide" evidence="13">
    <location>
        <begin position="1"/>
        <end position="20"/>
    </location>
</feature>
<keyword evidence="3 12" id="KW-0813">Transport</keyword>
<keyword evidence="14" id="KW-0969">Cilium</keyword>
<feature type="chain" id="PRO_5045097216" description="Flagellar biosynthetic protein FliP" evidence="13">
    <location>
        <begin position="21"/>
        <end position="254"/>
    </location>
</feature>
<keyword evidence="15" id="KW-1185">Reference proteome</keyword>
<protein>
    <recommendedName>
        <fullName evidence="2 12">Flagellar biosynthetic protein FliP</fullName>
    </recommendedName>
</protein>
<evidence type="ECO:0000313" key="14">
    <source>
        <dbReference type="EMBL" id="MDZ8117265.1"/>
    </source>
</evidence>
<dbReference type="Proteomes" id="UP001290861">
    <property type="component" value="Unassembled WGS sequence"/>
</dbReference>
<feature type="transmembrane region" description="Helical" evidence="12">
    <location>
        <begin position="232"/>
        <end position="253"/>
    </location>
</feature>
<accession>A0ABU5MST9</accession>
<dbReference type="Pfam" id="PF00813">
    <property type="entry name" value="FliP"/>
    <property type="match status" value="1"/>
</dbReference>
<gene>
    <name evidence="12 14" type="primary">fliP</name>
    <name evidence="14" type="ORF">P9H32_01390</name>
</gene>
<evidence type="ECO:0000256" key="8">
    <source>
        <dbReference type="ARBA" id="ARBA00022989"/>
    </source>
</evidence>
<organism evidence="14 15">
    <name type="scientific">Pontiella agarivorans</name>
    <dbReference type="NCBI Taxonomy" id="3038953"/>
    <lineage>
        <taxon>Bacteria</taxon>
        <taxon>Pseudomonadati</taxon>
        <taxon>Kiritimatiellota</taxon>
        <taxon>Kiritimatiellia</taxon>
        <taxon>Kiritimatiellales</taxon>
        <taxon>Pontiellaceae</taxon>
        <taxon>Pontiella</taxon>
    </lineage>
</organism>
<keyword evidence="7 12" id="KW-0653">Protein transport</keyword>
<feature type="transmembrane region" description="Helical" evidence="12">
    <location>
        <begin position="196"/>
        <end position="220"/>
    </location>
</feature>
<proteinExistence type="inferred from homology"/>
<evidence type="ECO:0000256" key="12">
    <source>
        <dbReference type="RuleBase" id="RU362069"/>
    </source>
</evidence>
<evidence type="ECO:0000256" key="2">
    <source>
        <dbReference type="ARBA" id="ARBA00021714"/>
    </source>
</evidence>
<evidence type="ECO:0000256" key="5">
    <source>
        <dbReference type="ARBA" id="ARBA00022692"/>
    </source>
</evidence>
<dbReference type="RefSeq" id="WP_322607067.1">
    <property type="nucleotide sequence ID" value="NZ_JARVCO010000002.1"/>
</dbReference>
<evidence type="ECO:0000256" key="4">
    <source>
        <dbReference type="ARBA" id="ARBA00022475"/>
    </source>
</evidence>
<keyword evidence="6 12" id="KW-1005">Bacterial flagellum biogenesis</keyword>
<dbReference type="EMBL" id="JARVCO010000002">
    <property type="protein sequence ID" value="MDZ8117265.1"/>
    <property type="molecule type" value="Genomic_DNA"/>
</dbReference>
<comment type="function">
    <text evidence="12">Plays a role in the flagellum-specific transport system.</text>
</comment>
<dbReference type="InterPro" id="IPR005838">
    <property type="entry name" value="T3SS_IM_P"/>
</dbReference>
<sequence length="254" mass="27967">MMKRKRILFLMFLCFGACFAAWGQQASSLTAPGLNIQIGTPGEDAEGLGQAIRIVLLLTVLSLAPSFVILTTSFTRILVVFGFLRRALGTQSAPPTQVLAGLSLFLTIFIMLPVWKQIDKEAIKPYQAKELSAEKAWEAGFKPLRKFMASQTGETEFALFVELGGTQVQEMEQAEMSLLVPAFILSELKTAFKLGFLIYLPFLLIDLVTATVLMSLGMMMLPPMMVSLPIKILFFVLADGWTVLIRGILASFMG</sequence>
<keyword evidence="14" id="KW-0282">Flagellum</keyword>
<keyword evidence="14" id="KW-0966">Cell projection</keyword>
<keyword evidence="4 12" id="KW-1003">Cell membrane</keyword>
<keyword evidence="8 12" id="KW-1133">Transmembrane helix</keyword>
<evidence type="ECO:0000256" key="13">
    <source>
        <dbReference type="SAM" id="SignalP"/>
    </source>
</evidence>
<dbReference type="PROSITE" id="PS01061">
    <property type="entry name" value="FLIP_2"/>
    <property type="match status" value="1"/>
</dbReference>
<keyword evidence="5 12" id="KW-0812">Transmembrane</keyword>
<dbReference type="NCBIfam" id="NF009438">
    <property type="entry name" value="PRK12797.1"/>
    <property type="match status" value="1"/>
</dbReference>
<keyword evidence="10" id="KW-0975">Bacterial flagellum</keyword>
<keyword evidence="9 12" id="KW-0472">Membrane</keyword>
<evidence type="ECO:0000256" key="3">
    <source>
        <dbReference type="ARBA" id="ARBA00022448"/>
    </source>
</evidence>
<name>A0ABU5MST9_9BACT</name>
<evidence type="ECO:0000256" key="9">
    <source>
        <dbReference type="ARBA" id="ARBA00023136"/>
    </source>
</evidence>